<protein>
    <submittedName>
        <fullName evidence="1">SAM-dependent methyltransferase</fullName>
    </submittedName>
</protein>
<dbReference type="Pfam" id="PF04672">
    <property type="entry name" value="Methyltransf_19"/>
    <property type="match status" value="1"/>
</dbReference>
<evidence type="ECO:0000313" key="1">
    <source>
        <dbReference type="EMBL" id="GAA3224664.1"/>
    </source>
</evidence>
<dbReference type="EMBL" id="BAAAUV010000014">
    <property type="protein sequence ID" value="GAA3224664.1"/>
    <property type="molecule type" value="Genomic_DNA"/>
</dbReference>
<dbReference type="InterPro" id="IPR029063">
    <property type="entry name" value="SAM-dependent_MTases_sf"/>
</dbReference>
<dbReference type="Proteomes" id="UP001501237">
    <property type="component" value="Unassembled WGS sequence"/>
</dbReference>
<dbReference type="Gene3D" id="3.40.50.150">
    <property type="entry name" value="Vaccinia Virus protein VP39"/>
    <property type="match status" value="1"/>
</dbReference>
<reference evidence="2" key="1">
    <citation type="journal article" date="2019" name="Int. J. Syst. Evol. Microbiol.">
        <title>The Global Catalogue of Microorganisms (GCM) 10K type strain sequencing project: providing services to taxonomists for standard genome sequencing and annotation.</title>
        <authorList>
            <consortium name="The Broad Institute Genomics Platform"/>
            <consortium name="The Broad Institute Genome Sequencing Center for Infectious Disease"/>
            <person name="Wu L."/>
            <person name="Ma J."/>
        </authorList>
    </citation>
    <scope>NUCLEOTIDE SEQUENCE [LARGE SCALE GENOMIC DNA]</scope>
    <source>
        <strain evidence="2">JCM 9377</strain>
    </source>
</reference>
<gene>
    <name evidence="1" type="ORF">GCM10010468_51880</name>
</gene>
<comment type="caution">
    <text evidence="1">The sequence shown here is derived from an EMBL/GenBank/DDBJ whole genome shotgun (WGS) entry which is preliminary data.</text>
</comment>
<keyword evidence="2" id="KW-1185">Reference proteome</keyword>
<sequence>MHGMASIDVTRPSIARVYDAALGGKDNFEVDRQVLRGLVEGMPEVMTIARINRDALGRGVQLMARRGIRRFLDLGAGLPTADNTHQVAQRTDPSCRVVYVDKDPIVLAHGQAILAGNANTAVVTADLRDPASILGHPDVKRLIDLGEPVGVMLVAILHHLHDDEDPKGLLDAYMAAVPPGSHVFVTHFCAFDPEVTAPLEEKFLRLLGSGRFRTPAEITALFDGYELLEPGVVPNPHWHPEAPVSADLTVGQRLHYTGLARKN</sequence>
<accession>A0ABP6QEP3</accession>
<keyword evidence="1" id="KW-0489">Methyltransferase</keyword>
<evidence type="ECO:0000313" key="2">
    <source>
        <dbReference type="Proteomes" id="UP001501237"/>
    </source>
</evidence>
<dbReference type="GO" id="GO:0032259">
    <property type="term" value="P:methylation"/>
    <property type="evidence" value="ECO:0007669"/>
    <property type="project" value="UniProtKB-KW"/>
</dbReference>
<dbReference type="GO" id="GO:0008168">
    <property type="term" value="F:methyltransferase activity"/>
    <property type="evidence" value="ECO:0007669"/>
    <property type="project" value="UniProtKB-KW"/>
</dbReference>
<organism evidence="1 2">
    <name type="scientific">Actinocorallia longicatena</name>
    <dbReference type="NCBI Taxonomy" id="111803"/>
    <lineage>
        <taxon>Bacteria</taxon>
        <taxon>Bacillati</taxon>
        <taxon>Actinomycetota</taxon>
        <taxon>Actinomycetes</taxon>
        <taxon>Streptosporangiales</taxon>
        <taxon>Thermomonosporaceae</taxon>
        <taxon>Actinocorallia</taxon>
    </lineage>
</organism>
<dbReference type="SUPFAM" id="SSF53335">
    <property type="entry name" value="S-adenosyl-L-methionine-dependent methyltransferases"/>
    <property type="match status" value="1"/>
</dbReference>
<name>A0ABP6QEP3_9ACTN</name>
<proteinExistence type="predicted"/>
<dbReference type="PIRSF" id="PIRSF017393">
    <property type="entry name" value="MTase_SAV2177"/>
    <property type="match status" value="1"/>
</dbReference>
<dbReference type="InterPro" id="IPR006764">
    <property type="entry name" value="SAM_dep_MeTrfase_SAV2177_type"/>
</dbReference>
<keyword evidence="1" id="KW-0808">Transferase</keyword>
<dbReference type="CDD" id="cd02440">
    <property type="entry name" value="AdoMet_MTases"/>
    <property type="match status" value="1"/>
</dbReference>